<dbReference type="Proteomes" id="UP001597467">
    <property type="component" value="Unassembled WGS sequence"/>
</dbReference>
<proteinExistence type="predicted"/>
<reference evidence="2" key="1">
    <citation type="journal article" date="2019" name="Int. J. Syst. Evol. Microbiol.">
        <title>The Global Catalogue of Microorganisms (GCM) 10K type strain sequencing project: providing services to taxonomists for standard genome sequencing and annotation.</title>
        <authorList>
            <consortium name="The Broad Institute Genomics Platform"/>
            <consortium name="The Broad Institute Genome Sequencing Center for Infectious Disease"/>
            <person name="Wu L."/>
            <person name="Ma J."/>
        </authorList>
    </citation>
    <scope>NUCLEOTIDE SEQUENCE [LARGE SCALE GENOMIC DNA]</scope>
    <source>
        <strain evidence="2">KCTC 42808</strain>
    </source>
</reference>
<accession>A0ABW5K1N8</accession>
<dbReference type="EMBL" id="JBHULM010000007">
    <property type="protein sequence ID" value="MFD2541630.1"/>
    <property type="molecule type" value="Genomic_DNA"/>
</dbReference>
<protein>
    <recommendedName>
        <fullName evidence="3">Secreted protein</fullName>
    </recommendedName>
</protein>
<evidence type="ECO:0000313" key="2">
    <source>
        <dbReference type="Proteomes" id="UP001597467"/>
    </source>
</evidence>
<evidence type="ECO:0008006" key="3">
    <source>
        <dbReference type="Google" id="ProtNLM"/>
    </source>
</evidence>
<comment type="caution">
    <text evidence="1">The sequence shown here is derived from an EMBL/GenBank/DDBJ whole genome shotgun (WGS) entry which is preliminary data.</text>
</comment>
<name>A0ABW5K1N8_9FLAO</name>
<organism evidence="1 2">
    <name type="scientific">Lacinutrix gracilariae</name>
    <dbReference type="NCBI Taxonomy" id="1747198"/>
    <lineage>
        <taxon>Bacteria</taxon>
        <taxon>Pseudomonadati</taxon>
        <taxon>Bacteroidota</taxon>
        <taxon>Flavobacteriia</taxon>
        <taxon>Flavobacteriales</taxon>
        <taxon>Flavobacteriaceae</taxon>
        <taxon>Lacinutrix</taxon>
    </lineage>
</organism>
<sequence>MKKFYLIFSVAFVSILSMSSTTENKALNQKVTICHIPPGNPSNLHKITVSVNALQAHLAHGDLIGACED</sequence>
<evidence type="ECO:0000313" key="1">
    <source>
        <dbReference type="EMBL" id="MFD2541630.1"/>
    </source>
</evidence>
<gene>
    <name evidence="1" type="ORF">ACFSSB_04800</name>
</gene>
<dbReference type="RefSeq" id="WP_379901542.1">
    <property type="nucleotide sequence ID" value="NZ_JBHULM010000007.1"/>
</dbReference>
<keyword evidence="2" id="KW-1185">Reference proteome</keyword>